<dbReference type="Proteomes" id="UP001244341">
    <property type="component" value="Chromosome 8b"/>
</dbReference>
<accession>A0ABY8UBJ7</accession>
<proteinExistence type="predicted"/>
<dbReference type="EMBL" id="CP126215">
    <property type="protein sequence ID" value="WIA17043.1"/>
    <property type="molecule type" value="Genomic_DNA"/>
</dbReference>
<evidence type="ECO:0000313" key="2">
    <source>
        <dbReference type="Proteomes" id="UP001244341"/>
    </source>
</evidence>
<name>A0ABY8UBJ7_TETOB</name>
<keyword evidence="2" id="KW-1185">Reference proteome</keyword>
<reference evidence="1 2" key="1">
    <citation type="submission" date="2023-05" db="EMBL/GenBank/DDBJ databases">
        <title>A 100% complete, gapless, phased diploid assembly of the Scenedesmus obliquus UTEX 3031 genome.</title>
        <authorList>
            <person name="Biondi T.C."/>
            <person name="Hanschen E.R."/>
            <person name="Kwon T."/>
            <person name="Eng W."/>
            <person name="Kruse C.P.S."/>
            <person name="Koehler S.I."/>
            <person name="Kunde Y."/>
            <person name="Gleasner C.D."/>
            <person name="You Mak K.T."/>
            <person name="Polle J."/>
            <person name="Hovde B.T."/>
            <person name="Starkenburg S.R."/>
        </authorList>
    </citation>
    <scope>NUCLEOTIDE SEQUENCE [LARGE SCALE GENOMIC DNA]</scope>
    <source>
        <strain evidence="1 2">DOE0152z</strain>
    </source>
</reference>
<organism evidence="1 2">
    <name type="scientific">Tetradesmus obliquus</name>
    <name type="common">Green alga</name>
    <name type="synonym">Acutodesmus obliquus</name>
    <dbReference type="NCBI Taxonomy" id="3088"/>
    <lineage>
        <taxon>Eukaryota</taxon>
        <taxon>Viridiplantae</taxon>
        <taxon>Chlorophyta</taxon>
        <taxon>core chlorophytes</taxon>
        <taxon>Chlorophyceae</taxon>
        <taxon>CS clade</taxon>
        <taxon>Sphaeropleales</taxon>
        <taxon>Scenedesmaceae</taxon>
        <taxon>Tetradesmus</taxon>
    </lineage>
</organism>
<evidence type="ECO:0000313" key="1">
    <source>
        <dbReference type="EMBL" id="WIA17043.1"/>
    </source>
</evidence>
<protein>
    <submittedName>
        <fullName evidence="1">Uncharacterized protein</fullName>
    </submittedName>
</protein>
<gene>
    <name evidence="1" type="ORF">OEZ85_013951</name>
</gene>
<sequence length="85" mass="9057">MMAWQLPSPGVPDKQQLHQKVLHVIPCSLQASLPTTLFWTPVNTSGCSRERAGKMLPSPMQTPKHAMAAVSAAAAAAVQHMPSAQ</sequence>